<feature type="region of interest" description="Disordered" evidence="11">
    <location>
        <begin position="327"/>
        <end position="491"/>
    </location>
</feature>
<dbReference type="PROSITE" id="PS50021">
    <property type="entry name" value="CH"/>
    <property type="match status" value="1"/>
</dbReference>
<evidence type="ECO:0000313" key="14">
    <source>
        <dbReference type="Proteomes" id="UP000248484"/>
    </source>
</evidence>
<feature type="compositionally biased region" description="Low complexity" evidence="11">
    <location>
        <begin position="445"/>
        <end position="455"/>
    </location>
</feature>
<name>A0A2Y9EY22_PHYMC</name>
<evidence type="ECO:0000256" key="3">
    <source>
        <dbReference type="ARBA" id="ARBA00022553"/>
    </source>
</evidence>
<evidence type="ECO:0000256" key="1">
    <source>
        <dbReference type="ARBA" id="ARBA00004162"/>
    </source>
</evidence>
<feature type="region of interest" description="Disordered" evidence="11">
    <location>
        <begin position="269"/>
        <end position="289"/>
    </location>
</feature>
<dbReference type="InterPro" id="IPR003591">
    <property type="entry name" value="Leu-rich_rpt_typical-subtyp"/>
</dbReference>
<evidence type="ECO:0000313" key="15">
    <source>
        <dbReference type="RefSeq" id="XP_007110682.1"/>
    </source>
</evidence>
<gene>
    <name evidence="15" type="primary">LRCH4</name>
</gene>
<reference evidence="15" key="1">
    <citation type="submission" date="2025-08" db="UniProtKB">
        <authorList>
            <consortium name="RefSeq"/>
        </authorList>
    </citation>
    <scope>IDENTIFICATION</scope>
    <source>
        <tissue evidence="15">Muscle</tissue>
    </source>
</reference>
<dbReference type="OrthoDB" id="6149831at2759"/>
<dbReference type="GO" id="GO:0005737">
    <property type="term" value="C:cytoplasm"/>
    <property type="evidence" value="ECO:0007669"/>
    <property type="project" value="TreeGrafter"/>
</dbReference>
<evidence type="ECO:0000259" key="13">
    <source>
        <dbReference type="PROSITE" id="PS50021"/>
    </source>
</evidence>
<dbReference type="AlphaFoldDB" id="A0A2Y9EY22"/>
<comment type="subcellular location">
    <subcellularLocation>
        <location evidence="1">Cell membrane</location>
        <topology evidence="1">Single-pass membrane protein</topology>
    </subcellularLocation>
</comment>
<feature type="domain" description="Calponin-homology (CH)" evidence="13">
    <location>
        <begin position="496"/>
        <end position="609"/>
    </location>
</feature>
<evidence type="ECO:0000256" key="7">
    <source>
        <dbReference type="ARBA" id="ARBA00022989"/>
    </source>
</evidence>
<protein>
    <recommendedName>
        <fullName evidence="10">Leucine-rich repeat and calponin homology domain-containing protein 4</fullName>
    </recommendedName>
</protein>
<keyword evidence="4" id="KW-0433">Leucine-rich repeat</keyword>
<feature type="compositionally biased region" description="Low complexity" evidence="11">
    <location>
        <begin position="473"/>
        <end position="486"/>
    </location>
</feature>
<dbReference type="Proteomes" id="UP000248484">
    <property type="component" value="Unplaced"/>
</dbReference>
<comment type="function">
    <text evidence="9">Accessory protein that regulates signaling by multiple TLRs, acting as a broad-spanning regulator of the innate immune response. In macrophages, binds LPS and promotes proper docking of LPS in lipid raft membrane. May be required for lipid raft maintenance.</text>
</comment>
<dbReference type="PANTHER" id="PTHR48051:SF64">
    <property type="entry name" value="LEUCINE RICH REPEATS AND CALPONIN HOMOLOGY DOMAIN CONTAINING 4"/>
    <property type="match status" value="1"/>
</dbReference>
<dbReference type="GO" id="GO:0005886">
    <property type="term" value="C:plasma membrane"/>
    <property type="evidence" value="ECO:0007669"/>
    <property type="project" value="UniProtKB-SubCell"/>
</dbReference>
<evidence type="ECO:0000256" key="2">
    <source>
        <dbReference type="ARBA" id="ARBA00022475"/>
    </source>
</evidence>
<dbReference type="InterPro" id="IPR001611">
    <property type="entry name" value="Leu-rich_rpt"/>
</dbReference>
<sequence length="645" mass="68551">MAAAVAAPLAAGGEEAAATISVPGSPGLPGSRSAERALEEAVATGTLNLSNRRLKHFPRGAARSYDLSDITQADLSRNRFPEVPEAACQLVSLEGLSLYHNCLRCLNPALGNLTALTYLNLSRNQLSSLPPYICQLPLRVLIVSNNKLGALPPDVSALGSLRQLDVSGNELPSLPAELCGLPSLRDLNVRRNQLSALPDELGDLPLVRLDFSCNRVSRIPVSFCRLRHLQVILLDSNPLQSPPAQICLKGKLHIFKYLSTEAGRRGGSALGDLAPSRPPSFSPCPAEDLFPGRRYDGGLDSGFHSVDSGSKRWSGNESTDEFSELSFRISELAREPRGPRERREDGSADGDPEQVDFIDSHVPGEDEERGAGEEQRPPESSPVAGDGERAPSSSFPKLAVRAPGGGAAASSGQATYNSTSKSNATQLGASGGQGAPTPASTSQEPLPTAGPATAPAPRPLSSIQRPNSFLFRSSSQSSSGPSSPDSVLRPRRSPQLLDEKEVMAQLRQVLESQLQRPLPEDLAEALANGVTLCQLANQLRPRSVPFIHVPSPAVPKLSALKSRKNVESFLEACRKMGVPEADLCSPSDLLQGTAQGLWTTLEAVKRAGGRSPPPLWPPSGLGGFILFYVVLMLLLCVVYTRLLGS</sequence>
<dbReference type="InterPro" id="IPR050216">
    <property type="entry name" value="LRR_domain-containing"/>
</dbReference>
<dbReference type="PRINTS" id="PR00019">
    <property type="entry name" value="LEURICHRPT"/>
</dbReference>
<dbReference type="RefSeq" id="XP_007110682.1">
    <property type="nucleotide sequence ID" value="XM_007110620.4"/>
</dbReference>
<dbReference type="SUPFAM" id="SSF52058">
    <property type="entry name" value="L domain-like"/>
    <property type="match status" value="1"/>
</dbReference>
<keyword evidence="5 12" id="KW-0812">Transmembrane</keyword>
<feature type="transmembrane region" description="Helical" evidence="12">
    <location>
        <begin position="620"/>
        <end position="640"/>
    </location>
</feature>
<dbReference type="CTD" id="4034"/>
<dbReference type="Gene3D" id="1.10.418.10">
    <property type="entry name" value="Calponin-like domain"/>
    <property type="match status" value="1"/>
</dbReference>
<dbReference type="FunFam" id="3.80.10.10:FF:000081">
    <property type="entry name" value="leucine-rich repeat and calponin homology domain-containing protein 4 isoform X2"/>
    <property type="match status" value="1"/>
</dbReference>
<keyword evidence="7 12" id="KW-1133">Transmembrane helix</keyword>
<evidence type="ECO:0000256" key="6">
    <source>
        <dbReference type="ARBA" id="ARBA00022737"/>
    </source>
</evidence>
<proteinExistence type="predicted"/>
<dbReference type="SUPFAM" id="SSF47576">
    <property type="entry name" value="Calponin-homology domain, CH-domain"/>
    <property type="match status" value="1"/>
</dbReference>
<dbReference type="SMART" id="SM00364">
    <property type="entry name" value="LRR_BAC"/>
    <property type="match status" value="4"/>
</dbReference>
<evidence type="ECO:0000256" key="12">
    <source>
        <dbReference type="SAM" id="Phobius"/>
    </source>
</evidence>
<evidence type="ECO:0000256" key="5">
    <source>
        <dbReference type="ARBA" id="ARBA00022692"/>
    </source>
</evidence>
<evidence type="ECO:0000256" key="4">
    <source>
        <dbReference type="ARBA" id="ARBA00022614"/>
    </source>
</evidence>
<feature type="compositionally biased region" description="Basic and acidic residues" evidence="11">
    <location>
        <begin position="331"/>
        <end position="346"/>
    </location>
</feature>
<dbReference type="Gene3D" id="3.80.10.10">
    <property type="entry name" value="Ribonuclease Inhibitor"/>
    <property type="match status" value="2"/>
</dbReference>
<feature type="compositionally biased region" description="Basic and acidic residues" evidence="11">
    <location>
        <begin position="358"/>
        <end position="377"/>
    </location>
</feature>
<dbReference type="InterPro" id="IPR001715">
    <property type="entry name" value="CH_dom"/>
</dbReference>
<keyword evidence="6" id="KW-0677">Repeat</keyword>
<dbReference type="FunFam" id="1.10.418.10:FF:000056">
    <property type="entry name" value="leucine-rich repeat and calponin homology domain-containing protein 4 isoform X2"/>
    <property type="match status" value="1"/>
</dbReference>
<dbReference type="GeneID" id="102977084"/>
<evidence type="ECO:0000256" key="9">
    <source>
        <dbReference type="ARBA" id="ARBA00057932"/>
    </source>
</evidence>
<dbReference type="InterPro" id="IPR032675">
    <property type="entry name" value="LRR_dom_sf"/>
</dbReference>
<dbReference type="SMART" id="SM00369">
    <property type="entry name" value="LRR_TYP"/>
    <property type="match status" value="5"/>
</dbReference>
<evidence type="ECO:0000256" key="10">
    <source>
        <dbReference type="ARBA" id="ARBA00070287"/>
    </source>
</evidence>
<keyword evidence="3" id="KW-0597">Phosphoprotein</keyword>
<dbReference type="KEGG" id="pcad:102977084"/>
<dbReference type="CDD" id="cd21273">
    <property type="entry name" value="CH_LRCH4"/>
    <property type="match status" value="1"/>
</dbReference>
<feature type="compositionally biased region" description="Polar residues" evidence="11">
    <location>
        <begin position="461"/>
        <end position="472"/>
    </location>
</feature>
<dbReference type="SMART" id="SM00033">
    <property type="entry name" value="CH"/>
    <property type="match status" value="1"/>
</dbReference>
<keyword evidence="2" id="KW-1003">Cell membrane</keyword>
<keyword evidence="8 12" id="KW-0472">Membrane</keyword>
<evidence type="ECO:0000256" key="11">
    <source>
        <dbReference type="SAM" id="MobiDB-lite"/>
    </source>
</evidence>
<organism evidence="14 15">
    <name type="scientific">Physeter macrocephalus</name>
    <name type="common">Sperm whale</name>
    <name type="synonym">Physeter catodon</name>
    <dbReference type="NCBI Taxonomy" id="9755"/>
    <lineage>
        <taxon>Eukaryota</taxon>
        <taxon>Metazoa</taxon>
        <taxon>Chordata</taxon>
        <taxon>Craniata</taxon>
        <taxon>Vertebrata</taxon>
        <taxon>Euteleostomi</taxon>
        <taxon>Mammalia</taxon>
        <taxon>Eutheria</taxon>
        <taxon>Laurasiatheria</taxon>
        <taxon>Artiodactyla</taxon>
        <taxon>Whippomorpha</taxon>
        <taxon>Cetacea</taxon>
        <taxon>Odontoceti</taxon>
        <taxon>Physeteridae</taxon>
        <taxon>Physeter</taxon>
    </lineage>
</organism>
<dbReference type="Pfam" id="PF00307">
    <property type="entry name" value="CH"/>
    <property type="match status" value="1"/>
</dbReference>
<dbReference type="PANTHER" id="PTHR48051">
    <property type="match status" value="1"/>
</dbReference>
<accession>A0A2Y9EY22</accession>
<keyword evidence="14" id="KW-1185">Reference proteome</keyword>
<feature type="compositionally biased region" description="Acidic residues" evidence="11">
    <location>
        <begin position="347"/>
        <end position="356"/>
    </location>
</feature>
<dbReference type="FunFam" id="3.80.10.10:FF:000067">
    <property type="entry name" value="Leucine-rich repeat and calponin homology domain-containing protein 4 isoform 1"/>
    <property type="match status" value="1"/>
</dbReference>
<evidence type="ECO:0000256" key="8">
    <source>
        <dbReference type="ARBA" id="ARBA00023136"/>
    </source>
</evidence>
<dbReference type="Pfam" id="PF13855">
    <property type="entry name" value="LRR_8"/>
    <property type="match status" value="2"/>
</dbReference>
<feature type="compositionally biased region" description="Polar residues" evidence="11">
    <location>
        <begin position="413"/>
        <end position="428"/>
    </location>
</feature>
<dbReference type="PROSITE" id="PS51450">
    <property type="entry name" value="LRR"/>
    <property type="match status" value="2"/>
</dbReference>
<dbReference type="InterPro" id="IPR036872">
    <property type="entry name" value="CH_dom_sf"/>
</dbReference>